<gene>
    <name evidence="9 11" type="primary">cas2</name>
    <name evidence="11" type="ORF">HCG48_17295</name>
</gene>
<dbReference type="GO" id="GO:0004521">
    <property type="term" value="F:RNA endonuclease activity"/>
    <property type="evidence" value="ECO:0007669"/>
    <property type="project" value="UniProtKB-UniRule"/>
</dbReference>
<dbReference type="PANTHER" id="PTHR34405:SF3">
    <property type="entry name" value="CRISPR-ASSOCIATED ENDORIBONUCLEASE CAS2 3"/>
    <property type="match status" value="1"/>
</dbReference>
<dbReference type="GO" id="GO:0046872">
    <property type="term" value="F:metal ion binding"/>
    <property type="evidence" value="ECO:0007669"/>
    <property type="project" value="UniProtKB-UniRule"/>
</dbReference>
<keyword evidence="8 9" id="KW-0051">Antiviral defense</keyword>
<dbReference type="CDD" id="cd09725">
    <property type="entry name" value="Cas2_I_II_III"/>
    <property type="match status" value="1"/>
</dbReference>
<comment type="function">
    <text evidence="9">CRISPR (clustered regularly interspaced short palindromic repeat), is an adaptive immune system that provides protection against mobile genetic elements (viruses, transposable elements and conjugative plasmids). CRISPR clusters contain sequences complementary to antecedent mobile elements and target invading nucleic acids. CRISPR clusters are transcribed and processed into CRISPR RNA (crRNA). Functions as a ssRNA-specific endoribonuclease. Involved in the integration of spacer DNA into the CRISPR cassette.</text>
</comment>
<dbReference type="HAMAP" id="MF_01471">
    <property type="entry name" value="Cas2"/>
    <property type="match status" value="1"/>
</dbReference>
<keyword evidence="5 9" id="KW-0255">Endonuclease</keyword>
<organism evidence="11 12">
    <name type="scientific">Oxynema aestuarii AP17</name>
    <dbReference type="NCBI Taxonomy" id="2064643"/>
    <lineage>
        <taxon>Bacteria</taxon>
        <taxon>Bacillati</taxon>
        <taxon>Cyanobacteriota</taxon>
        <taxon>Cyanophyceae</taxon>
        <taxon>Oscillatoriophycideae</taxon>
        <taxon>Oscillatoriales</taxon>
        <taxon>Oscillatoriaceae</taxon>
        <taxon>Oxynema</taxon>
        <taxon>Oxynema aestuarii</taxon>
    </lineage>
</organism>
<evidence type="ECO:0000256" key="1">
    <source>
        <dbReference type="ARBA" id="ARBA00001946"/>
    </source>
</evidence>
<dbReference type="Proteomes" id="UP000500857">
    <property type="component" value="Chromosome"/>
</dbReference>
<evidence type="ECO:0000256" key="5">
    <source>
        <dbReference type="ARBA" id="ARBA00022759"/>
    </source>
</evidence>
<name>A0A6H1U144_9CYAN</name>
<evidence type="ECO:0000256" key="6">
    <source>
        <dbReference type="ARBA" id="ARBA00022801"/>
    </source>
</evidence>
<evidence type="ECO:0000256" key="2">
    <source>
        <dbReference type="ARBA" id="ARBA00009959"/>
    </source>
</evidence>
<comment type="similarity">
    <text evidence="2 9 10">Belongs to the CRISPR-associated endoribonuclease Cas2 protein family.</text>
</comment>
<sequence length="92" mass="10913">MLYLVCYDITKDSRRVRVAKLLETYGMRVQQSVFELVLNEQQYATLEKRLVKLLDRREDQLRFYPLPPQVRDRVTILGVRSPFAIDDPTIIV</sequence>
<dbReference type="SUPFAM" id="SSF143430">
    <property type="entry name" value="TTP0101/SSO1404-like"/>
    <property type="match status" value="1"/>
</dbReference>
<dbReference type="EMBL" id="CP051167">
    <property type="protein sequence ID" value="QIZ72107.1"/>
    <property type="molecule type" value="Genomic_DNA"/>
</dbReference>
<dbReference type="Pfam" id="PF09827">
    <property type="entry name" value="CRISPR_Cas2"/>
    <property type="match status" value="1"/>
</dbReference>
<dbReference type="InterPro" id="IPR021127">
    <property type="entry name" value="CRISPR_associated_Cas2"/>
</dbReference>
<keyword evidence="6 9" id="KW-0378">Hydrolase</keyword>
<dbReference type="PIRSF" id="PIRSF032582">
    <property type="entry name" value="Cas2"/>
    <property type="match status" value="1"/>
</dbReference>
<keyword evidence="12" id="KW-1185">Reference proteome</keyword>
<accession>A0A6H1U144</accession>
<reference evidence="11 12" key="1">
    <citation type="submission" date="2020-04" db="EMBL/GenBank/DDBJ databases">
        <authorList>
            <person name="Basu S."/>
            <person name="Maruthanayagam V."/>
            <person name="Chakraborty S."/>
            <person name="Pramanik A."/>
            <person name="Mukherjee J."/>
            <person name="Brink B."/>
        </authorList>
    </citation>
    <scope>NUCLEOTIDE SEQUENCE [LARGE SCALE GENOMIC DNA]</scope>
    <source>
        <strain evidence="11 12">AP17</strain>
    </source>
</reference>
<dbReference type="GO" id="GO:0051607">
    <property type="term" value="P:defense response to virus"/>
    <property type="evidence" value="ECO:0007669"/>
    <property type="project" value="UniProtKB-UniRule"/>
</dbReference>
<dbReference type="PANTHER" id="PTHR34405">
    <property type="entry name" value="CRISPR-ASSOCIATED ENDORIBONUCLEASE CAS2"/>
    <property type="match status" value="1"/>
</dbReference>
<keyword evidence="3 9" id="KW-0540">Nuclease</keyword>
<dbReference type="NCBIfam" id="TIGR01573">
    <property type="entry name" value="cas2"/>
    <property type="match status" value="1"/>
</dbReference>
<evidence type="ECO:0000313" key="12">
    <source>
        <dbReference type="Proteomes" id="UP000500857"/>
    </source>
</evidence>
<dbReference type="Gene3D" id="3.30.70.240">
    <property type="match status" value="1"/>
</dbReference>
<protein>
    <recommendedName>
        <fullName evidence="9">CRISPR-associated endoribonuclease Cas2</fullName>
        <ecNumber evidence="9">3.1.-.-</ecNumber>
    </recommendedName>
</protein>
<evidence type="ECO:0000256" key="3">
    <source>
        <dbReference type="ARBA" id="ARBA00022722"/>
    </source>
</evidence>
<feature type="binding site" evidence="9">
    <location>
        <position position="8"/>
    </location>
    <ligand>
        <name>Mg(2+)</name>
        <dbReference type="ChEBI" id="CHEBI:18420"/>
        <note>catalytic</note>
    </ligand>
</feature>
<keyword evidence="4 9" id="KW-0479">Metal-binding</keyword>
<evidence type="ECO:0000256" key="9">
    <source>
        <dbReference type="HAMAP-Rule" id="MF_01471"/>
    </source>
</evidence>
<comment type="subunit">
    <text evidence="9">Homodimer, forms a heterotetramer with a Cas1 homodimer.</text>
</comment>
<dbReference type="GO" id="GO:0043571">
    <property type="term" value="P:maintenance of CRISPR repeat elements"/>
    <property type="evidence" value="ECO:0007669"/>
    <property type="project" value="UniProtKB-UniRule"/>
</dbReference>
<dbReference type="EC" id="3.1.-.-" evidence="9"/>
<comment type="cofactor">
    <cofactor evidence="1 9">
        <name>Mg(2+)</name>
        <dbReference type="ChEBI" id="CHEBI:18420"/>
    </cofactor>
</comment>
<dbReference type="InterPro" id="IPR019199">
    <property type="entry name" value="Virulence_VapD/CRISPR_Cas2"/>
</dbReference>
<dbReference type="AlphaFoldDB" id="A0A6H1U144"/>
<evidence type="ECO:0000256" key="4">
    <source>
        <dbReference type="ARBA" id="ARBA00022723"/>
    </source>
</evidence>
<dbReference type="GO" id="GO:0016787">
    <property type="term" value="F:hydrolase activity"/>
    <property type="evidence" value="ECO:0007669"/>
    <property type="project" value="UniProtKB-KW"/>
</dbReference>
<keyword evidence="7 9" id="KW-0460">Magnesium</keyword>
<evidence type="ECO:0000256" key="10">
    <source>
        <dbReference type="PIRNR" id="PIRNR032582"/>
    </source>
</evidence>
<dbReference type="RefSeq" id="WP_168570257.1">
    <property type="nucleotide sequence ID" value="NZ_CP051167.1"/>
</dbReference>
<evidence type="ECO:0000256" key="8">
    <source>
        <dbReference type="ARBA" id="ARBA00023118"/>
    </source>
</evidence>
<evidence type="ECO:0000313" key="11">
    <source>
        <dbReference type="EMBL" id="QIZ72107.1"/>
    </source>
</evidence>
<proteinExistence type="inferred from homology"/>
<evidence type="ECO:0000256" key="7">
    <source>
        <dbReference type="ARBA" id="ARBA00022842"/>
    </source>
</evidence>
<dbReference type="KEGG" id="oxy:HCG48_17295"/>